<dbReference type="EnsemblMetazoa" id="CJA34269.1">
    <property type="protein sequence ID" value="CJA34269.1"/>
    <property type="gene ID" value="WBGene00210116"/>
</dbReference>
<evidence type="ECO:0000256" key="1">
    <source>
        <dbReference type="SAM" id="MobiDB-lite"/>
    </source>
</evidence>
<reference evidence="2" key="2">
    <citation type="submission" date="2022-06" db="UniProtKB">
        <authorList>
            <consortium name="EnsemblMetazoa"/>
        </authorList>
    </citation>
    <scope>IDENTIFICATION</scope>
    <source>
        <strain evidence="2">DF5081</strain>
    </source>
</reference>
<reference evidence="3" key="1">
    <citation type="submission" date="2010-08" db="EMBL/GenBank/DDBJ databases">
        <authorList>
            <consortium name="Caenorhabditis japonica Sequencing Consortium"/>
            <person name="Wilson R.K."/>
        </authorList>
    </citation>
    <scope>NUCLEOTIDE SEQUENCE [LARGE SCALE GENOMIC DNA]</scope>
    <source>
        <strain evidence="3">DF5081</strain>
    </source>
</reference>
<protein>
    <submittedName>
        <fullName evidence="2">Uncharacterized protein</fullName>
    </submittedName>
</protein>
<dbReference type="Proteomes" id="UP000005237">
    <property type="component" value="Unassembled WGS sequence"/>
</dbReference>
<accession>A0A8R1IJM9</accession>
<evidence type="ECO:0000313" key="2">
    <source>
        <dbReference type="EnsemblMetazoa" id="CJA34269.1"/>
    </source>
</evidence>
<keyword evidence="3" id="KW-1185">Reference proteome</keyword>
<organism evidence="2 3">
    <name type="scientific">Caenorhabditis japonica</name>
    <dbReference type="NCBI Taxonomy" id="281687"/>
    <lineage>
        <taxon>Eukaryota</taxon>
        <taxon>Metazoa</taxon>
        <taxon>Ecdysozoa</taxon>
        <taxon>Nematoda</taxon>
        <taxon>Chromadorea</taxon>
        <taxon>Rhabditida</taxon>
        <taxon>Rhabditina</taxon>
        <taxon>Rhabditomorpha</taxon>
        <taxon>Rhabditoidea</taxon>
        <taxon>Rhabditidae</taxon>
        <taxon>Peloderinae</taxon>
        <taxon>Caenorhabditis</taxon>
    </lineage>
</organism>
<feature type="compositionally biased region" description="Basic residues" evidence="1">
    <location>
        <begin position="224"/>
        <end position="250"/>
    </location>
</feature>
<name>A0A8R1IJM9_CAEJA</name>
<sequence length="250" mass="28356">MLKFYTTDETAGEEAEEDVELDSSKIIWYPGFNGFGANLNDIESFKIPPKAVFFEGFQQELKDQLVARRKREKRLSKWKKRKRASKSESSDVIIIETEEVEEEDMAKQCKTPGEEGKVVILLGNEGKGNEGVAKESEEVPVEMGASLFHTLGTPVRHKLQDVVPLEAFAVGIQPFESREEETVNRGNFRKLMDNLKTLREQKITASDAIESSSDVIIVKDTLSRKRRHNQANNKKRNRNSKAKKQRKSGG</sequence>
<proteinExistence type="predicted"/>
<evidence type="ECO:0000313" key="3">
    <source>
        <dbReference type="Proteomes" id="UP000005237"/>
    </source>
</evidence>
<dbReference type="AlphaFoldDB" id="A0A8R1IJM9"/>
<feature type="region of interest" description="Disordered" evidence="1">
    <location>
        <begin position="220"/>
        <end position="250"/>
    </location>
</feature>